<dbReference type="CDD" id="cd16917">
    <property type="entry name" value="HATPase_UhpB-NarQ-NarX-like"/>
    <property type="match status" value="1"/>
</dbReference>
<dbReference type="SUPFAM" id="SSF55874">
    <property type="entry name" value="ATPase domain of HSP90 chaperone/DNA topoisomerase II/histidine kinase"/>
    <property type="match status" value="1"/>
</dbReference>
<name>A0A1U9NNX3_9BACT</name>
<feature type="coiled-coil region" evidence="9">
    <location>
        <begin position="464"/>
        <end position="491"/>
    </location>
</feature>
<dbReference type="InterPro" id="IPR003594">
    <property type="entry name" value="HATPase_dom"/>
</dbReference>
<sequence length="691" mass="77283">MPPRLSLLGVRTASSKGNRIRPTLLLAVGLSILVILYISVVSAEKLGLRHIETEAVMEIRTIGGLVKGKGCENVLPELSAVLSCLASHSDVVSGLSQQDHELLKVAVEPFNWPDRKNHQTAFLSIYDSSGTVKASNKRKGIRPLPLADPQQITSPTTQVALSSSSSGYHQLLVIIPITIDNQLQGFAVGQQQLANVMSSVARKHDIEFAIRNSRRDSEDREQPQRILSSDKELLNALADQVWNETNDSATEKRLVFRSRSLIPGVFPIYDALGTRTGELAILKDITHSVAVFDHVLGIFAILITTAGLFILMILFGFIRHINRNLSQTHSQLLDEIEERKKVEEFLRESKQRYSLLTQSIPGIVFQFKMTGDGSCSETFIEGNIPELCCEYGIDQKECGLFFELIHEDDVDDVVASLIQAASLERTWSAEYRIKCAPGSERWVRATANPGSTDEHNRTLWNGVMLDVTDKKKEEKNRLELEEELLRISERERRRIGYELHDSIGQQLTGIAFMVKATQARLESRDLTEAKDMEDVSRLINDTIDETRDLAKMIHPIDLKVSGFLPALEQLMAMSESLFGIECRLICDSAVRFSTFSDDTAMHLYRITEEAILNAIRHGKAKSVWVEINKRDKDMVLIIQNDGEDFPEAPVSQNGMGLKIMDYRAQLIHGSVTIGPRPAGGAHLSCKFRENN</sequence>
<evidence type="ECO:0000256" key="8">
    <source>
        <dbReference type="ARBA" id="ARBA00023012"/>
    </source>
</evidence>
<dbReference type="InterPro" id="IPR036890">
    <property type="entry name" value="HATPase_C_sf"/>
</dbReference>
<dbReference type="Gene3D" id="3.30.565.10">
    <property type="entry name" value="Histidine kinase-like ATPase, C-terminal domain"/>
    <property type="match status" value="1"/>
</dbReference>
<dbReference type="InterPro" id="IPR011712">
    <property type="entry name" value="Sig_transdc_His_kin_sub3_dim/P"/>
</dbReference>
<dbReference type="Gene3D" id="3.30.450.20">
    <property type="entry name" value="PAS domain"/>
    <property type="match status" value="1"/>
</dbReference>
<keyword evidence="3" id="KW-0597">Phosphoprotein</keyword>
<keyword evidence="13" id="KW-1185">Reference proteome</keyword>
<evidence type="ECO:0000256" key="10">
    <source>
        <dbReference type="SAM" id="Phobius"/>
    </source>
</evidence>
<dbReference type="InterPro" id="IPR000014">
    <property type="entry name" value="PAS"/>
</dbReference>
<evidence type="ECO:0000256" key="5">
    <source>
        <dbReference type="ARBA" id="ARBA00022741"/>
    </source>
</evidence>
<dbReference type="KEGG" id="alus:STSP2_02624"/>
<comment type="catalytic activity">
    <reaction evidence="1">
        <text>ATP + protein L-histidine = ADP + protein N-phospho-L-histidine.</text>
        <dbReference type="EC" id="2.7.13.3"/>
    </reaction>
</comment>
<dbReference type="Pfam" id="PF07730">
    <property type="entry name" value="HisKA_3"/>
    <property type="match status" value="1"/>
</dbReference>
<dbReference type="PANTHER" id="PTHR24421">
    <property type="entry name" value="NITRATE/NITRITE SENSOR PROTEIN NARX-RELATED"/>
    <property type="match status" value="1"/>
</dbReference>
<dbReference type="Gene3D" id="1.20.5.1930">
    <property type="match status" value="1"/>
</dbReference>
<feature type="transmembrane region" description="Helical" evidence="10">
    <location>
        <begin position="295"/>
        <end position="318"/>
    </location>
</feature>
<dbReference type="GO" id="GO:0005524">
    <property type="term" value="F:ATP binding"/>
    <property type="evidence" value="ECO:0007669"/>
    <property type="project" value="UniProtKB-KW"/>
</dbReference>
<dbReference type="CDD" id="cd00130">
    <property type="entry name" value="PAS"/>
    <property type="match status" value="1"/>
</dbReference>
<dbReference type="InterPro" id="IPR001610">
    <property type="entry name" value="PAC"/>
</dbReference>
<gene>
    <name evidence="12" type="primary">narX</name>
    <name evidence="12" type="ORF">STSP2_02624</name>
</gene>
<dbReference type="PROSITE" id="PS50113">
    <property type="entry name" value="PAC"/>
    <property type="match status" value="1"/>
</dbReference>
<protein>
    <recommendedName>
        <fullName evidence="2">histidine kinase</fullName>
        <ecNumber evidence="2">2.7.13.3</ecNumber>
    </recommendedName>
</protein>
<dbReference type="GO" id="GO:0046983">
    <property type="term" value="F:protein dimerization activity"/>
    <property type="evidence" value="ECO:0007669"/>
    <property type="project" value="InterPro"/>
</dbReference>
<dbReference type="InterPro" id="IPR050482">
    <property type="entry name" value="Sensor_HK_TwoCompSys"/>
</dbReference>
<dbReference type="PANTHER" id="PTHR24421:SF10">
    <property type="entry name" value="NITRATE_NITRITE SENSOR PROTEIN NARQ"/>
    <property type="match status" value="1"/>
</dbReference>
<dbReference type="Pfam" id="PF08447">
    <property type="entry name" value="PAS_3"/>
    <property type="match status" value="1"/>
</dbReference>
<dbReference type="Proteomes" id="UP000189674">
    <property type="component" value="Chromosome"/>
</dbReference>
<evidence type="ECO:0000256" key="4">
    <source>
        <dbReference type="ARBA" id="ARBA00022679"/>
    </source>
</evidence>
<dbReference type="InterPro" id="IPR035965">
    <property type="entry name" value="PAS-like_dom_sf"/>
</dbReference>
<keyword evidence="7" id="KW-0067">ATP-binding</keyword>
<dbReference type="STRING" id="1936003.STSP2_02624"/>
<dbReference type="SMART" id="SM00086">
    <property type="entry name" value="PAC"/>
    <property type="match status" value="2"/>
</dbReference>
<evidence type="ECO:0000313" key="13">
    <source>
        <dbReference type="Proteomes" id="UP000189674"/>
    </source>
</evidence>
<dbReference type="SUPFAM" id="SSF55785">
    <property type="entry name" value="PYP-like sensor domain (PAS domain)"/>
    <property type="match status" value="1"/>
</dbReference>
<feature type="domain" description="PAC" evidence="11">
    <location>
        <begin position="427"/>
        <end position="479"/>
    </location>
</feature>
<keyword evidence="10" id="KW-1133">Transmembrane helix</keyword>
<dbReference type="Pfam" id="PF02518">
    <property type="entry name" value="HATPase_c"/>
    <property type="match status" value="1"/>
</dbReference>
<proteinExistence type="predicted"/>
<evidence type="ECO:0000256" key="6">
    <source>
        <dbReference type="ARBA" id="ARBA00022777"/>
    </source>
</evidence>
<dbReference type="EMBL" id="CP019791">
    <property type="protein sequence ID" value="AQT69434.1"/>
    <property type="molecule type" value="Genomic_DNA"/>
</dbReference>
<evidence type="ECO:0000313" key="12">
    <source>
        <dbReference type="EMBL" id="AQT69434.1"/>
    </source>
</evidence>
<dbReference type="SMART" id="SM00387">
    <property type="entry name" value="HATPase_c"/>
    <property type="match status" value="1"/>
</dbReference>
<dbReference type="GO" id="GO:0000155">
    <property type="term" value="F:phosphorelay sensor kinase activity"/>
    <property type="evidence" value="ECO:0007669"/>
    <property type="project" value="InterPro"/>
</dbReference>
<dbReference type="GO" id="GO:0016020">
    <property type="term" value="C:membrane"/>
    <property type="evidence" value="ECO:0007669"/>
    <property type="project" value="InterPro"/>
</dbReference>
<keyword evidence="10" id="KW-0812">Transmembrane</keyword>
<keyword evidence="5" id="KW-0547">Nucleotide-binding</keyword>
<reference evidence="13" key="1">
    <citation type="submission" date="2017-02" db="EMBL/GenBank/DDBJ databases">
        <title>Comparative genomics and description of representatives of a novel lineage of planctomycetes thriving in anoxic sediments.</title>
        <authorList>
            <person name="Spring S."/>
            <person name="Bunk B."/>
            <person name="Sproer C."/>
        </authorList>
    </citation>
    <scope>NUCLEOTIDE SEQUENCE [LARGE SCALE GENOMIC DNA]</scope>
    <source>
        <strain evidence="13">ST-NAGAB-D1</strain>
    </source>
</reference>
<evidence type="ECO:0000256" key="1">
    <source>
        <dbReference type="ARBA" id="ARBA00000085"/>
    </source>
</evidence>
<evidence type="ECO:0000256" key="9">
    <source>
        <dbReference type="SAM" id="Coils"/>
    </source>
</evidence>
<keyword evidence="4 12" id="KW-0808">Transferase</keyword>
<keyword evidence="8" id="KW-0902">Two-component regulatory system</keyword>
<evidence type="ECO:0000256" key="3">
    <source>
        <dbReference type="ARBA" id="ARBA00022553"/>
    </source>
</evidence>
<dbReference type="InterPro" id="IPR000700">
    <property type="entry name" value="PAS-assoc_C"/>
</dbReference>
<organism evidence="12 13">
    <name type="scientific">Anaerohalosphaera lusitana</name>
    <dbReference type="NCBI Taxonomy" id="1936003"/>
    <lineage>
        <taxon>Bacteria</taxon>
        <taxon>Pseudomonadati</taxon>
        <taxon>Planctomycetota</taxon>
        <taxon>Phycisphaerae</taxon>
        <taxon>Sedimentisphaerales</taxon>
        <taxon>Anaerohalosphaeraceae</taxon>
        <taxon>Anaerohalosphaera</taxon>
    </lineage>
</organism>
<keyword evidence="9" id="KW-0175">Coiled coil</keyword>
<accession>A0A1U9NNX3</accession>
<dbReference type="EC" id="2.7.13.3" evidence="2"/>
<keyword evidence="6" id="KW-0418">Kinase</keyword>
<evidence type="ECO:0000256" key="7">
    <source>
        <dbReference type="ARBA" id="ARBA00022840"/>
    </source>
</evidence>
<keyword evidence="10" id="KW-0472">Membrane</keyword>
<dbReference type="InterPro" id="IPR013655">
    <property type="entry name" value="PAS_fold_3"/>
</dbReference>
<dbReference type="RefSeq" id="WP_169853199.1">
    <property type="nucleotide sequence ID" value="NZ_CP019791.1"/>
</dbReference>
<evidence type="ECO:0000259" key="11">
    <source>
        <dbReference type="PROSITE" id="PS50113"/>
    </source>
</evidence>
<dbReference type="NCBIfam" id="TIGR00229">
    <property type="entry name" value="sensory_box"/>
    <property type="match status" value="1"/>
</dbReference>
<dbReference type="AlphaFoldDB" id="A0A1U9NNX3"/>
<evidence type="ECO:0000256" key="2">
    <source>
        <dbReference type="ARBA" id="ARBA00012438"/>
    </source>
</evidence>